<evidence type="ECO:0000256" key="4">
    <source>
        <dbReference type="ARBA" id="ARBA00022692"/>
    </source>
</evidence>
<dbReference type="EMBL" id="UYRT01082281">
    <property type="protein sequence ID" value="VDN25755.1"/>
    <property type="molecule type" value="Genomic_DNA"/>
</dbReference>
<organism evidence="13">
    <name type="scientific">Gongylonema pulchrum</name>
    <dbReference type="NCBI Taxonomy" id="637853"/>
    <lineage>
        <taxon>Eukaryota</taxon>
        <taxon>Metazoa</taxon>
        <taxon>Ecdysozoa</taxon>
        <taxon>Nematoda</taxon>
        <taxon>Chromadorea</taxon>
        <taxon>Rhabditida</taxon>
        <taxon>Spirurina</taxon>
        <taxon>Spiruromorpha</taxon>
        <taxon>Spiruroidea</taxon>
        <taxon>Gongylonematidae</taxon>
        <taxon>Gongylonema</taxon>
    </lineage>
</organism>
<dbReference type="SUPFAM" id="SSF56112">
    <property type="entry name" value="Protein kinase-like (PK-like)"/>
    <property type="match status" value="1"/>
</dbReference>
<evidence type="ECO:0000256" key="5">
    <source>
        <dbReference type="ARBA" id="ARBA00022741"/>
    </source>
</evidence>
<dbReference type="Proteomes" id="UP000271098">
    <property type="component" value="Unassembled WGS sequence"/>
</dbReference>
<gene>
    <name evidence="11" type="ORF">GPUH_LOCUS15309</name>
</gene>
<proteinExistence type="predicted"/>
<evidence type="ECO:0000313" key="13">
    <source>
        <dbReference type="WBParaSite" id="GPUH_0001533001-mRNA-1"/>
    </source>
</evidence>
<reference evidence="13" key="1">
    <citation type="submission" date="2016-06" db="UniProtKB">
        <authorList>
            <consortium name="WormBaseParasite"/>
        </authorList>
    </citation>
    <scope>IDENTIFICATION</scope>
</reference>
<evidence type="ECO:0000256" key="1">
    <source>
        <dbReference type="ARBA" id="ARBA00004479"/>
    </source>
</evidence>
<dbReference type="GO" id="GO:0005886">
    <property type="term" value="C:plasma membrane"/>
    <property type="evidence" value="ECO:0007669"/>
    <property type="project" value="TreeGrafter"/>
</dbReference>
<keyword evidence="5" id="KW-0547">Nucleotide-binding</keyword>
<sequence length="88" mass="10558">MNHFEAYKTADMYAVGLIIWEIAWRCSANSEPVNPFELPYFDRVSRDPSVEEMKQCVCTRKLRPTIPEFWRTDQVFLLLSTFRYKSMR</sequence>
<keyword evidence="9" id="KW-0472">Membrane</keyword>
<accession>A0A183E2W9</accession>
<dbReference type="InterPro" id="IPR011009">
    <property type="entry name" value="Kinase-like_dom_sf"/>
</dbReference>
<evidence type="ECO:0000256" key="7">
    <source>
        <dbReference type="ARBA" id="ARBA00022840"/>
    </source>
</evidence>
<dbReference type="Gene3D" id="1.10.510.10">
    <property type="entry name" value="Transferase(Phosphotransferase) domain 1"/>
    <property type="match status" value="1"/>
</dbReference>
<dbReference type="GO" id="GO:0005524">
    <property type="term" value="F:ATP binding"/>
    <property type="evidence" value="ECO:0007669"/>
    <property type="project" value="UniProtKB-KW"/>
</dbReference>
<evidence type="ECO:0000256" key="3">
    <source>
        <dbReference type="ARBA" id="ARBA00022679"/>
    </source>
</evidence>
<keyword evidence="8" id="KW-1133">Transmembrane helix</keyword>
<evidence type="ECO:0000313" key="11">
    <source>
        <dbReference type="EMBL" id="VDN25755.1"/>
    </source>
</evidence>
<protein>
    <submittedName>
        <fullName evidence="13">Receptor protein serine/threonine kinase</fullName>
    </submittedName>
</protein>
<dbReference type="PANTHER" id="PTHR23255">
    <property type="entry name" value="TRANSFORMING GROWTH FACTOR-BETA RECEPTOR TYPE I AND II"/>
    <property type="match status" value="1"/>
</dbReference>
<evidence type="ECO:0000313" key="12">
    <source>
        <dbReference type="Proteomes" id="UP000271098"/>
    </source>
</evidence>
<evidence type="ECO:0000256" key="10">
    <source>
        <dbReference type="ARBA" id="ARBA00023170"/>
    </source>
</evidence>
<evidence type="ECO:0000256" key="9">
    <source>
        <dbReference type="ARBA" id="ARBA00023136"/>
    </source>
</evidence>
<dbReference type="WBParaSite" id="GPUH_0001533001-mRNA-1">
    <property type="protein sequence ID" value="GPUH_0001533001-mRNA-1"/>
    <property type="gene ID" value="GPUH_0001533001"/>
</dbReference>
<dbReference type="GO" id="GO:0043235">
    <property type="term" value="C:receptor complex"/>
    <property type="evidence" value="ECO:0007669"/>
    <property type="project" value="TreeGrafter"/>
</dbReference>
<dbReference type="PANTHER" id="PTHR23255:SF72">
    <property type="entry name" value="RECEPTOR PROTEIN SERINE_THREONINE KINASE"/>
    <property type="match status" value="1"/>
</dbReference>
<evidence type="ECO:0000256" key="8">
    <source>
        <dbReference type="ARBA" id="ARBA00022989"/>
    </source>
</evidence>
<evidence type="ECO:0000256" key="6">
    <source>
        <dbReference type="ARBA" id="ARBA00022777"/>
    </source>
</evidence>
<dbReference type="OrthoDB" id="69842at2759"/>
<name>A0A183E2W9_9BILA</name>
<keyword evidence="10" id="KW-0675">Receptor</keyword>
<keyword evidence="6" id="KW-0418">Kinase</keyword>
<keyword evidence="4" id="KW-0812">Transmembrane</keyword>
<comment type="subcellular location">
    <subcellularLocation>
        <location evidence="1">Membrane</location>
        <topology evidence="1">Single-pass type I membrane protein</topology>
    </subcellularLocation>
</comment>
<dbReference type="InterPro" id="IPR000333">
    <property type="entry name" value="TGFB_receptor"/>
</dbReference>
<evidence type="ECO:0000256" key="2">
    <source>
        <dbReference type="ARBA" id="ARBA00022527"/>
    </source>
</evidence>
<keyword evidence="7" id="KW-0067">ATP-binding</keyword>
<keyword evidence="2" id="KW-0723">Serine/threonine-protein kinase</keyword>
<reference evidence="11 12" key="2">
    <citation type="submission" date="2018-11" db="EMBL/GenBank/DDBJ databases">
        <authorList>
            <consortium name="Pathogen Informatics"/>
        </authorList>
    </citation>
    <scope>NUCLEOTIDE SEQUENCE [LARGE SCALE GENOMIC DNA]</scope>
</reference>
<dbReference type="GO" id="GO:0071363">
    <property type="term" value="P:cellular response to growth factor stimulus"/>
    <property type="evidence" value="ECO:0007669"/>
    <property type="project" value="TreeGrafter"/>
</dbReference>
<dbReference type="AlphaFoldDB" id="A0A183E2W9"/>
<keyword evidence="3" id="KW-0808">Transferase</keyword>
<keyword evidence="12" id="KW-1185">Reference proteome</keyword>
<dbReference type="GO" id="GO:0004675">
    <property type="term" value="F:transmembrane receptor protein serine/threonine kinase activity"/>
    <property type="evidence" value="ECO:0007669"/>
    <property type="project" value="InterPro"/>
</dbReference>